<dbReference type="Proteomes" id="UP000504633">
    <property type="component" value="Unplaced"/>
</dbReference>
<dbReference type="Gene3D" id="3.90.215.10">
    <property type="entry name" value="Gamma Fibrinogen, chain A, domain 1"/>
    <property type="match status" value="1"/>
</dbReference>
<reference evidence="4" key="1">
    <citation type="submission" date="2025-08" db="UniProtKB">
        <authorList>
            <consortium name="RefSeq"/>
        </authorList>
    </citation>
    <scope>IDENTIFICATION</scope>
    <source>
        <strain evidence="4">15085-1641.00</strain>
        <tissue evidence="4">Whole body</tissue>
    </source>
</reference>
<dbReference type="GeneID" id="111604455"/>
<dbReference type="CDD" id="cd00087">
    <property type="entry name" value="FReD"/>
    <property type="match status" value="1"/>
</dbReference>
<dbReference type="KEGG" id="dhe:111604455"/>
<proteinExistence type="predicted"/>
<dbReference type="SUPFAM" id="SSF56496">
    <property type="entry name" value="Fibrinogen C-terminal domain-like"/>
    <property type="match status" value="1"/>
</dbReference>
<dbReference type="GO" id="GO:0005615">
    <property type="term" value="C:extracellular space"/>
    <property type="evidence" value="ECO:0007669"/>
    <property type="project" value="TreeGrafter"/>
</dbReference>
<dbReference type="Pfam" id="PF00147">
    <property type="entry name" value="Fibrinogen_C"/>
    <property type="match status" value="1"/>
</dbReference>
<dbReference type="InterPro" id="IPR050373">
    <property type="entry name" value="Fibrinogen_C-term_domain"/>
</dbReference>
<name>A0A6J1MFY4_DROHY</name>
<feature type="domain" description="Fibrinogen C-terminal" evidence="2">
    <location>
        <begin position="148"/>
        <end position="360"/>
    </location>
</feature>
<dbReference type="InterPro" id="IPR002181">
    <property type="entry name" value="Fibrinogen_a/b/g_C_dom"/>
</dbReference>
<feature type="signal peptide" evidence="1">
    <location>
        <begin position="1"/>
        <end position="17"/>
    </location>
</feature>
<dbReference type="PANTHER" id="PTHR19143">
    <property type="entry name" value="FIBRINOGEN/TENASCIN/ANGIOPOEITIN"/>
    <property type="match status" value="1"/>
</dbReference>
<dbReference type="OMA" id="YETANIQ"/>
<dbReference type="PANTHER" id="PTHR19143:SF327">
    <property type="entry name" value="FI21813P1-RELATED"/>
    <property type="match status" value="1"/>
</dbReference>
<dbReference type="OrthoDB" id="6145874at2759"/>
<dbReference type="SMART" id="SM00186">
    <property type="entry name" value="FBG"/>
    <property type="match status" value="1"/>
</dbReference>
<evidence type="ECO:0000259" key="2">
    <source>
        <dbReference type="PROSITE" id="PS51406"/>
    </source>
</evidence>
<dbReference type="InterPro" id="IPR014716">
    <property type="entry name" value="Fibrinogen_a/b/g_C_1"/>
</dbReference>
<accession>A0A6J1MFY4</accession>
<sequence length="365" mass="40895">MKFCLLIAVAGFYVAAAVSPADNPLIITSQLVQVERLNGKLQEKIDELTVKLAENQFKEKQIQVLKYTKGLLENKCGTDGNVEASNGLTDELVNKVAQLRSIILSLKENIQLSQNTQLKLLNQLQNKCDGHTIQNSGPIIGSISNGMNDFIARSSNCLPMGQQTTIATIEIPRIGPTSVLCDGRTAGPGWLVIQRRFDGSPDFYRSWAEYRNGFGQLGGDYFIGLETLYRLTSSEPHELYIHLENFNGMKSYARYSNFQIGGEDTKYELRMLGAFSGTAGDRLSGSLYSKFSTYDQDNNQGGYYNTAVSYHGGWWYFKNMAEGCNLNGRYFNYETANIQAMSWKDNLSLKSVTMLIRPQRAMYQN</sequence>
<evidence type="ECO:0000313" key="4">
    <source>
        <dbReference type="RefSeq" id="XP_023178301.1"/>
    </source>
</evidence>
<dbReference type="InterPro" id="IPR036056">
    <property type="entry name" value="Fibrinogen-like_C"/>
</dbReference>
<gene>
    <name evidence="4" type="primary">LOC111604455</name>
</gene>
<organism evidence="3 4">
    <name type="scientific">Drosophila hydei</name>
    <name type="common">Fruit fly</name>
    <dbReference type="NCBI Taxonomy" id="7224"/>
    <lineage>
        <taxon>Eukaryota</taxon>
        <taxon>Metazoa</taxon>
        <taxon>Ecdysozoa</taxon>
        <taxon>Arthropoda</taxon>
        <taxon>Hexapoda</taxon>
        <taxon>Insecta</taxon>
        <taxon>Pterygota</taxon>
        <taxon>Neoptera</taxon>
        <taxon>Endopterygota</taxon>
        <taxon>Diptera</taxon>
        <taxon>Brachycera</taxon>
        <taxon>Muscomorpha</taxon>
        <taxon>Ephydroidea</taxon>
        <taxon>Drosophilidae</taxon>
        <taxon>Drosophila</taxon>
    </lineage>
</organism>
<evidence type="ECO:0000256" key="1">
    <source>
        <dbReference type="SAM" id="SignalP"/>
    </source>
</evidence>
<keyword evidence="3" id="KW-1185">Reference proteome</keyword>
<protein>
    <submittedName>
        <fullName evidence="4">Ficolin-2-like</fullName>
    </submittedName>
</protein>
<feature type="chain" id="PRO_5026755156" evidence="1">
    <location>
        <begin position="18"/>
        <end position="365"/>
    </location>
</feature>
<evidence type="ECO:0000313" key="3">
    <source>
        <dbReference type="Proteomes" id="UP000504633"/>
    </source>
</evidence>
<dbReference type="RefSeq" id="XP_023178301.1">
    <property type="nucleotide sequence ID" value="XM_023322533.2"/>
</dbReference>
<dbReference type="AlphaFoldDB" id="A0A6J1MFY4"/>
<dbReference type="PROSITE" id="PS51406">
    <property type="entry name" value="FIBRINOGEN_C_2"/>
    <property type="match status" value="1"/>
</dbReference>
<keyword evidence="1" id="KW-0732">Signal</keyword>